<keyword evidence="16" id="KW-1185">Reference proteome</keyword>
<dbReference type="Pfam" id="PF18074">
    <property type="entry name" value="PriA_C"/>
    <property type="match status" value="1"/>
</dbReference>
<dbReference type="GO" id="GO:0006269">
    <property type="term" value="P:DNA replication, synthesis of primer"/>
    <property type="evidence" value="ECO:0007669"/>
    <property type="project" value="UniProtKB-KW"/>
</dbReference>
<dbReference type="EC" id="5.6.2.4" evidence="12"/>
<dbReference type="GO" id="GO:0008270">
    <property type="term" value="F:zinc ion binding"/>
    <property type="evidence" value="ECO:0007669"/>
    <property type="project" value="UniProtKB-UniRule"/>
</dbReference>
<dbReference type="NCBIfam" id="NF004065">
    <property type="entry name" value="PRK05580.1-1"/>
    <property type="match status" value="1"/>
</dbReference>
<dbReference type="GO" id="GO:0006310">
    <property type="term" value="P:DNA recombination"/>
    <property type="evidence" value="ECO:0007669"/>
    <property type="project" value="InterPro"/>
</dbReference>
<keyword evidence="9 12" id="KW-0238">DNA-binding</keyword>
<evidence type="ECO:0000313" key="15">
    <source>
        <dbReference type="EMBL" id="RKF13120.1"/>
    </source>
</evidence>
<evidence type="ECO:0000259" key="13">
    <source>
        <dbReference type="PROSITE" id="PS51192"/>
    </source>
</evidence>
<evidence type="ECO:0000256" key="3">
    <source>
        <dbReference type="ARBA" id="ARBA00022723"/>
    </source>
</evidence>
<keyword evidence="6 12" id="KW-0347">Helicase</keyword>
<dbReference type="InterPro" id="IPR005259">
    <property type="entry name" value="PriA"/>
</dbReference>
<dbReference type="InterPro" id="IPR027417">
    <property type="entry name" value="P-loop_NTPase"/>
</dbReference>
<dbReference type="Proteomes" id="UP000286482">
    <property type="component" value="Unassembled WGS sequence"/>
</dbReference>
<dbReference type="GO" id="GO:1990077">
    <property type="term" value="C:primosome complex"/>
    <property type="evidence" value="ECO:0007669"/>
    <property type="project" value="UniProtKB-UniRule"/>
</dbReference>
<dbReference type="InterPro" id="IPR041236">
    <property type="entry name" value="PriA_C"/>
</dbReference>
<evidence type="ECO:0000256" key="8">
    <source>
        <dbReference type="ARBA" id="ARBA00022840"/>
    </source>
</evidence>
<feature type="binding site" evidence="12">
    <location>
        <position position="481"/>
    </location>
    <ligand>
        <name>Zn(2+)</name>
        <dbReference type="ChEBI" id="CHEBI:29105"/>
        <label>1</label>
    </ligand>
</feature>
<dbReference type="InterPro" id="IPR041222">
    <property type="entry name" value="PriA_3primeBD"/>
</dbReference>
<protein>
    <recommendedName>
        <fullName evidence="12">Replication restart protein PriA</fullName>
    </recommendedName>
    <alternativeName>
        <fullName evidence="12">ATP-dependent DNA helicase PriA</fullName>
        <ecNumber evidence="12">5.6.2.4</ecNumber>
    </alternativeName>
    <alternativeName>
        <fullName evidence="12">DNA 3'-5' helicase PriA</fullName>
    </alternativeName>
</protein>
<feature type="binding site" evidence="12">
    <location>
        <position position="468"/>
    </location>
    <ligand>
        <name>Zn(2+)</name>
        <dbReference type="ChEBI" id="CHEBI:29105"/>
        <label>2</label>
    </ligand>
</feature>
<dbReference type="SUPFAM" id="SSF52540">
    <property type="entry name" value="P-loop containing nucleoside triphosphate hydrolases"/>
    <property type="match status" value="2"/>
</dbReference>
<evidence type="ECO:0000256" key="10">
    <source>
        <dbReference type="ARBA" id="ARBA00023235"/>
    </source>
</evidence>
<accession>A0A420E5Y6</accession>
<dbReference type="GO" id="GO:0016887">
    <property type="term" value="F:ATP hydrolysis activity"/>
    <property type="evidence" value="ECO:0007669"/>
    <property type="project" value="RHEA"/>
</dbReference>
<feature type="binding site" evidence="12">
    <location>
        <position position="465"/>
    </location>
    <ligand>
        <name>Zn(2+)</name>
        <dbReference type="ChEBI" id="CHEBI:29105"/>
        <label>2</label>
    </ligand>
</feature>
<feature type="domain" description="Helicase ATP-binding" evidence="13">
    <location>
        <begin position="213"/>
        <end position="379"/>
    </location>
</feature>
<dbReference type="CDD" id="cd17929">
    <property type="entry name" value="DEXHc_priA"/>
    <property type="match status" value="1"/>
</dbReference>
<dbReference type="SMART" id="SM00490">
    <property type="entry name" value="HELICc"/>
    <property type="match status" value="1"/>
</dbReference>
<dbReference type="GO" id="GO:0003677">
    <property type="term" value="F:DNA binding"/>
    <property type="evidence" value="ECO:0007669"/>
    <property type="project" value="UniProtKB-UniRule"/>
</dbReference>
<keyword evidence="3 12" id="KW-0479">Metal-binding</keyword>
<dbReference type="FunFam" id="3.40.50.300:FF:000489">
    <property type="entry name" value="Primosome assembly protein PriA"/>
    <property type="match status" value="1"/>
</dbReference>
<dbReference type="NCBIfam" id="NF004067">
    <property type="entry name" value="PRK05580.1-4"/>
    <property type="match status" value="1"/>
</dbReference>
<dbReference type="Pfam" id="PF18319">
    <property type="entry name" value="Zn_ribbon_PriA"/>
    <property type="match status" value="1"/>
</dbReference>
<keyword evidence="4 12" id="KW-0547">Nucleotide-binding</keyword>
<dbReference type="PROSITE" id="PS51194">
    <property type="entry name" value="HELICASE_CTER"/>
    <property type="match status" value="1"/>
</dbReference>
<dbReference type="GO" id="GO:0006270">
    <property type="term" value="P:DNA replication initiation"/>
    <property type="evidence" value="ECO:0007669"/>
    <property type="project" value="TreeGrafter"/>
</dbReference>
<dbReference type="PANTHER" id="PTHR30580:SF0">
    <property type="entry name" value="PRIMOSOMAL PROTEIN N"/>
    <property type="match status" value="1"/>
</dbReference>
<dbReference type="GO" id="GO:0043138">
    <property type="term" value="F:3'-5' DNA helicase activity"/>
    <property type="evidence" value="ECO:0007669"/>
    <property type="project" value="UniProtKB-EC"/>
</dbReference>
<dbReference type="GO" id="GO:0005524">
    <property type="term" value="F:ATP binding"/>
    <property type="evidence" value="ECO:0007669"/>
    <property type="project" value="UniProtKB-UniRule"/>
</dbReference>
<dbReference type="InterPro" id="IPR042115">
    <property type="entry name" value="PriA_3primeBD_sf"/>
</dbReference>
<keyword evidence="7 12" id="KW-0862">Zinc</keyword>
<dbReference type="PANTHER" id="PTHR30580">
    <property type="entry name" value="PRIMOSOMAL PROTEIN N"/>
    <property type="match status" value="1"/>
</dbReference>
<evidence type="ECO:0000256" key="5">
    <source>
        <dbReference type="ARBA" id="ARBA00022801"/>
    </source>
</evidence>
<feature type="binding site" evidence="12">
    <location>
        <position position="447"/>
    </location>
    <ligand>
        <name>Zn(2+)</name>
        <dbReference type="ChEBI" id="CHEBI:29105"/>
        <label>2</label>
    </ligand>
</feature>
<dbReference type="OrthoDB" id="9759544at2"/>
<keyword evidence="1 12" id="KW-0639">Primosome</keyword>
<comment type="subunit">
    <text evidence="12">Component of the replication restart primosome.</text>
</comment>
<comment type="catalytic activity">
    <reaction evidence="12">
        <text>Couples ATP hydrolysis with the unwinding of duplex DNA by translocating in the 3'-5' direction.</text>
        <dbReference type="EC" id="5.6.2.4"/>
    </reaction>
</comment>
<keyword evidence="8 12" id="KW-0067">ATP-binding</keyword>
<feature type="binding site" evidence="12">
    <location>
        <position position="441"/>
    </location>
    <ligand>
        <name>Zn(2+)</name>
        <dbReference type="ChEBI" id="CHEBI:29105"/>
        <label>1</label>
    </ligand>
</feature>
<dbReference type="Pfam" id="PF17764">
    <property type="entry name" value="PriA_3primeBD"/>
    <property type="match status" value="1"/>
</dbReference>
<dbReference type="Pfam" id="PF00271">
    <property type="entry name" value="Helicase_C"/>
    <property type="match status" value="1"/>
</dbReference>
<dbReference type="RefSeq" id="WP_120356533.1">
    <property type="nucleotide sequence ID" value="NZ_RAQO01000012.1"/>
</dbReference>
<feature type="domain" description="Helicase C-terminal" evidence="14">
    <location>
        <begin position="473"/>
        <end position="630"/>
    </location>
</feature>
<feature type="binding site" evidence="12">
    <location>
        <position position="450"/>
    </location>
    <ligand>
        <name>Zn(2+)</name>
        <dbReference type="ChEBI" id="CHEBI:29105"/>
        <label>2</label>
    </ligand>
</feature>
<evidence type="ECO:0000313" key="16">
    <source>
        <dbReference type="Proteomes" id="UP000286482"/>
    </source>
</evidence>
<evidence type="ECO:0000256" key="1">
    <source>
        <dbReference type="ARBA" id="ARBA00022515"/>
    </source>
</evidence>
<keyword evidence="2 12" id="KW-0235">DNA replication</keyword>
<gene>
    <name evidence="12" type="primary">priA</name>
    <name evidence="15" type="ORF">DBZ36_18810</name>
</gene>
<evidence type="ECO:0000256" key="11">
    <source>
        <dbReference type="ARBA" id="ARBA00048988"/>
    </source>
</evidence>
<keyword evidence="5 12" id="KW-0378">Hydrolase</keyword>
<dbReference type="GO" id="GO:0006302">
    <property type="term" value="P:double-strand break repair"/>
    <property type="evidence" value="ECO:0007669"/>
    <property type="project" value="InterPro"/>
</dbReference>
<dbReference type="NCBIfam" id="TIGR00595">
    <property type="entry name" value="priA"/>
    <property type="match status" value="1"/>
</dbReference>
<dbReference type="Gene3D" id="3.40.50.300">
    <property type="entry name" value="P-loop containing nucleotide triphosphate hydrolases"/>
    <property type="match status" value="2"/>
</dbReference>
<keyword evidence="10 12" id="KW-0413">Isomerase</keyword>
<dbReference type="InterPro" id="IPR001650">
    <property type="entry name" value="Helicase_C-like"/>
</dbReference>
<comment type="caution">
    <text evidence="15">The sequence shown here is derived from an EMBL/GenBank/DDBJ whole genome shotgun (WGS) entry which is preliminary data.</text>
</comment>
<evidence type="ECO:0000256" key="6">
    <source>
        <dbReference type="ARBA" id="ARBA00022806"/>
    </source>
</evidence>
<reference evidence="15 16" key="1">
    <citation type="submission" date="2018-09" db="EMBL/GenBank/DDBJ databases">
        <authorList>
            <person name="Wang Z."/>
        </authorList>
    </citation>
    <scope>NUCLEOTIDE SEQUENCE [LARGE SCALE GENOMIC DNA]</scope>
    <source>
        <strain evidence="15 16">ALS 81</strain>
    </source>
</reference>
<comment type="function">
    <text evidence="12">Initiates the restart of stalled replication forks, which reloads the replicative helicase on sites other than the origin of replication. Recognizes and binds to abandoned replication forks and remodels them to uncover a helicase loading site. Promotes assembly of the primosome at these replication forks.</text>
</comment>
<evidence type="ECO:0000256" key="12">
    <source>
        <dbReference type="HAMAP-Rule" id="MF_00983"/>
    </source>
</evidence>
<dbReference type="PROSITE" id="PS51192">
    <property type="entry name" value="HELICASE_ATP_BIND_1"/>
    <property type="match status" value="1"/>
</dbReference>
<dbReference type="InterPro" id="IPR011545">
    <property type="entry name" value="DEAD/DEAH_box_helicase_dom"/>
</dbReference>
<dbReference type="SMART" id="SM00487">
    <property type="entry name" value="DEXDc"/>
    <property type="match status" value="1"/>
</dbReference>
<dbReference type="AlphaFoldDB" id="A0A420E5Y6"/>
<dbReference type="Pfam" id="PF00270">
    <property type="entry name" value="DEAD"/>
    <property type="match status" value="1"/>
</dbReference>
<evidence type="ECO:0000256" key="2">
    <source>
        <dbReference type="ARBA" id="ARBA00022705"/>
    </source>
</evidence>
<proteinExistence type="inferred from homology"/>
<evidence type="ECO:0000256" key="4">
    <source>
        <dbReference type="ARBA" id="ARBA00022741"/>
    </source>
</evidence>
<name>A0A420E5Y6_9ALTE</name>
<comment type="similarity">
    <text evidence="12">Belongs to the helicase family. PriA subfamily.</text>
</comment>
<evidence type="ECO:0000256" key="7">
    <source>
        <dbReference type="ARBA" id="ARBA00022833"/>
    </source>
</evidence>
<feature type="binding site" evidence="12">
    <location>
        <position position="438"/>
    </location>
    <ligand>
        <name>Zn(2+)</name>
        <dbReference type="ChEBI" id="CHEBI:29105"/>
        <label>1</label>
    </ligand>
</feature>
<evidence type="ECO:0000256" key="9">
    <source>
        <dbReference type="ARBA" id="ARBA00023125"/>
    </source>
</evidence>
<feature type="binding site" evidence="12">
    <location>
        <position position="478"/>
    </location>
    <ligand>
        <name>Zn(2+)</name>
        <dbReference type="ChEBI" id="CHEBI:29105"/>
        <label>1</label>
    </ligand>
</feature>
<evidence type="ECO:0000259" key="14">
    <source>
        <dbReference type="PROSITE" id="PS51194"/>
    </source>
</evidence>
<dbReference type="InterPro" id="IPR040498">
    <property type="entry name" value="PriA_CRR"/>
</dbReference>
<organism evidence="15 16">
    <name type="scientific">Alginatibacterium sediminis</name>
    <dbReference type="NCBI Taxonomy" id="2164068"/>
    <lineage>
        <taxon>Bacteria</taxon>
        <taxon>Pseudomonadati</taxon>
        <taxon>Pseudomonadota</taxon>
        <taxon>Gammaproteobacteria</taxon>
        <taxon>Alteromonadales</taxon>
        <taxon>Alteromonadaceae</taxon>
        <taxon>Alginatibacterium</taxon>
    </lineage>
</organism>
<dbReference type="FunFam" id="3.40.1440.60:FF:000001">
    <property type="entry name" value="Primosomal protein N"/>
    <property type="match status" value="1"/>
</dbReference>
<comment type="cofactor">
    <cofactor evidence="12">
        <name>Zn(2+)</name>
        <dbReference type="ChEBI" id="CHEBI:29105"/>
    </cofactor>
    <text evidence="12">Binds 2 zinc ions per subunit.</text>
</comment>
<comment type="catalytic activity">
    <reaction evidence="11 12">
        <text>ATP + H2O = ADP + phosphate + H(+)</text>
        <dbReference type="Rhea" id="RHEA:13065"/>
        <dbReference type="ChEBI" id="CHEBI:15377"/>
        <dbReference type="ChEBI" id="CHEBI:15378"/>
        <dbReference type="ChEBI" id="CHEBI:30616"/>
        <dbReference type="ChEBI" id="CHEBI:43474"/>
        <dbReference type="ChEBI" id="CHEBI:456216"/>
        <dbReference type="EC" id="5.6.2.4"/>
    </reaction>
</comment>
<dbReference type="HAMAP" id="MF_00983">
    <property type="entry name" value="PriA"/>
    <property type="match status" value="1"/>
</dbReference>
<dbReference type="EMBL" id="RAQO01000012">
    <property type="protein sequence ID" value="RKF13120.1"/>
    <property type="molecule type" value="Genomic_DNA"/>
</dbReference>
<dbReference type="CDD" id="cd18804">
    <property type="entry name" value="SF2_C_priA"/>
    <property type="match status" value="1"/>
</dbReference>
<sequence length="733" mass="82489">MKFVRVALPLKLRRTFDYLVPEELDIAYVGARVRVPFGSRQLIGIVLEYLSESEYDPEKLKPIIEYLDHESIFEPNLEQALCWASEYYHHPLGDVFNQALPVAFRQGASLLPQDKTVFRLSELGLVTNSEELKRAPLQQQLLKQLQTEARDISNAELKVMCASPAPRKALIDKGLLLKQTIAYSPKPWSSDKVLAQEPLQLNTQQAIAVSSFSQLLGRFGCALLEGVTGSGKTEVYLQLIELVLKAQQQVLVLVPEISLTPQTIARFEQRFNVPIVAMHSGLNDSQRLLAWQQARCGEAALVIGTRSAVFSCLPHLGLIVIDEEHDSSFKQQESFRYHARDLAIVRAKNANVPIIMGSATPALETLHNAMSGRYHHLHLAERAGGAVMARQRVIDVRHQPMQAGLAPQLLKQMREQLEAGHQVMLFLNRRGYAPALLCHECGAVCTCPRCDAFFTLHQKERHLACHHCGNQQAIERQCGGCGSTNLVTTGLGTEQIESFLSEYFPQYSIARIDRDSTRRKGSLERLLTEVSERQHQILIGTQMLAKGHHFPHVTLVALVDVDHALYSNDFRSSEKLAQLVTQVAGRAGRGAQKGEVLLQSHHPEHELLQDLVNNGYAHFAKFALNERQQTQLPPASFQALFRFSAMQLDQVEQLSNQLYQHIMSLSDLNCLVLPPNTAPQARLAGKHRMQLLLQAQTRPLLHRVLHHSVHYLEHHPMARKVRWSIDVDPIDLY</sequence>
<dbReference type="InterPro" id="IPR014001">
    <property type="entry name" value="Helicase_ATP-bd"/>
</dbReference>
<dbReference type="Gene3D" id="3.40.1440.60">
    <property type="entry name" value="PriA, 3(prime) DNA-binding domain"/>
    <property type="match status" value="1"/>
</dbReference>